<dbReference type="PRINTS" id="PR01438">
    <property type="entry name" value="UNVRSLSTRESS"/>
</dbReference>
<dbReference type="Pfam" id="PF00582">
    <property type="entry name" value="Usp"/>
    <property type="match status" value="2"/>
</dbReference>
<dbReference type="InterPro" id="IPR006016">
    <property type="entry name" value="UspA"/>
</dbReference>
<reference evidence="3 4" key="1">
    <citation type="submission" date="2016-10" db="EMBL/GenBank/DDBJ databases">
        <authorList>
            <person name="de Groot N.N."/>
        </authorList>
    </citation>
    <scope>NUCLEOTIDE SEQUENCE [LARGE SCALE GENOMIC DNA]</scope>
    <source>
        <strain evidence="3 4">CGMCC 4.5681</strain>
    </source>
</reference>
<evidence type="ECO:0000259" key="2">
    <source>
        <dbReference type="Pfam" id="PF00582"/>
    </source>
</evidence>
<dbReference type="PANTHER" id="PTHR46268">
    <property type="entry name" value="STRESS RESPONSE PROTEIN NHAX"/>
    <property type="match status" value="1"/>
</dbReference>
<dbReference type="Proteomes" id="UP000198683">
    <property type="component" value="Unassembled WGS sequence"/>
</dbReference>
<protein>
    <submittedName>
        <fullName evidence="3">Nucleotide-binding universal stress protein, UspA family</fullName>
    </submittedName>
</protein>
<accession>A0A1G8UJ83</accession>
<evidence type="ECO:0000313" key="3">
    <source>
        <dbReference type="EMBL" id="SDJ53882.1"/>
    </source>
</evidence>
<dbReference type="EMBL" id="FNFB01000002">
    <property type="protein sequence ID" value="SDJ53882.1"/>
    <property type="molecule type" value="Genomic_DNA"/>
</dbReference>
<evidence type="ECO:0000313" key="4">
    <source>
        <dbReference type="Proteomes" id="UP000198683"/>
    </source>
</evidence>
<comment type="similarity">
    <text evidence="1">Belongs to the universal stress protein A family.</text>
</comment>
<dbReference type="SUPFAM" id="SSF52402">
    <property type="entry name" value="Adenine nucleotide alpha hydrolases-like"/>
    <property type="match status" value="2"/>
</dbReference>
<gene>
    <name evidence="3" type="ORF">SAMN05421874_102142</name>
</gene>
<name>A0A1G8UJ83_9ACTN</name>
<dbReference type="PANTHER" id="PTHR46268:SF6">
    <property type="entry name" value="UNIVERSAL STRESS PROTEIN UP12"/>
    <property type="match status" value="1"/>
</dbReference>
<dbReference type="RefSeq" id="WP_090759814.1">
    <property type="nucleotide sequence ID" value="NZ_FNFB01000002.1"/>
</dbReference>
<dbReference type="Gene3D" id="3.40.50.620">
    <property type="entry name" value="HUPs"/>
    <property type="match status" value="2"/>
</dbReference>
<dbReference type="InterPro" id="IPR006015">
    <property type="entry name" value="Universal_stress_UspA"/>
</dbReference>
<dbReference type="InterPro" id="IPR014729">
    <property type="entry name" value="Rossmann-like_a/b/a_fold"/>
</dbReference>
<proteinExistence type="inferred from homology"/>
<evidence type="ECO:0000256" key="1">
    <source>
        <dbReference type="ARBA" id="ARBA00008791"/>
    </source>
</evidence>
<feature type="domain" description="UspA" evidence="2">
    <location>
        <begin position="2"/>
        <end position="128"/>
    </location>
</feature>
<dbReference type="STRING" id="683260.SAMN05421874_102142"/>
<feature type="domain" description="UspA" evidence="2">
    <location>
        <begin position="137"/>
        <end position="272"/>
    </location>
</feature>
<dbReference type="OrthoDB" id="9816117at2"/>
<sequence>MAGQIVVAVDGSAPAAAALEWAAADAERRRLDLRIVHVGESWPYDERVEYCRTTLENAADRARELAEGVKVGTELLTGNVIDALIGESRQADTLVLGSRGLGGFTGMVVGSVGMGVAGHAAGPVVVVRGPAAGAHGRVVVGYDGSDHAQAAMAYAVEQARARRSELHVVSAWQVPMPAPYALAYAPLIEQALEEESRAARARILPWQQSDPDVTITHEELHTHPVAALVQAARTADLVVVGSRGRGGFASAVLGSVSHGVLHHVSCPVAVVRPRGAEAS</sequence>
<organism evidence="3 4">
    <name type="scientific">Nonomuraea maritima</name>
    <dbReference type="NCBI Taxonomy" id="683260"/>
    <lineage>
        <taxon>Bacteria</taxon>
        <taxon>Bacillati</taxon>
        <taxon>Actinomycetota</taxon>
        <taxon>Actinomycetes</taxon>
        <taxon>Streptosporangiales</taxon>
        <taxon>Streptosporangiaceae</taxon>
        <taxon>Nonomuraea</taxon>
    </lineage>
</organism>
<dbReference type="AlphaFoldDB" id="A0A1G8UJ83"/>
<keyword evidence="4" id="KW-1185">Reference proteome</keyword>